<name>A0ACB6Z342_THEGA</name>
<organism evidence="1 2">
    <name type="scientific">Thelephora ganbajun</name>
    <name type="common">Ganba fungus</name>
    <dbReference type="NCBI Taxonomy" id="370292"/>
    <lineage>
        <taxon>Eukaryota</taxon>
        <taxon>Fungi</taxon>
        <taxon>Dikarya</taxon>
        <taxon>Basidiomycota</taxon>
        <taxon>Agaricomycotina</taxon>
        <taxon>Agaricomycetes</taxon>
        <taxon>Thelephorales</taxon>
        <taxon>Thelephoraceae</taxon>
        <taxon>Thelephora</taxon>
    </lineage>
</organism>
<accession>A0ACB6Z342</accession>
<sequence length="421" mass="47026">MNCVTGVMFSDALRTASEPDAHFTTTKELKGPLHGVPISFKDLIDVKGYDSSMGFSPWANNPAPADADLVRQVREAGGIPLVKTNVPQNLANSECSNPPWDTTKNPHDAKYIPGGSSEGEGALLAVLEGSAYQEQWVSNSPTHQHKSHGVFTPSADPNPGFKSIPTVLGPMARTIEDIEIASRVVFGKSANYSSAPVPYRQVKLGQKLKFGYYFDDGMARITPACHRAVCETVEAPRKQGHESIEFELPTLRRCPRHSYLSHRRLETQISSETKAQTQQYGMGGFGCLRLSDLFLWEPNLELACTYIPRFLHAMLGWYLEKVDPTKRGLGCPWFRWYHWSRANFTYPDSRPSARRLFYSLLDCPVGSIPVTRVDPELDASPKDWLTTTTSDTPSPKEMDKLLYGKKWGFRPTPQENRTGEI</sequence>
<keyword evidence="2" id="KW-1185">Reference proteome</keyword>
<reference evidence="1" key="2">
    <citation type="journal article" date="2020" name="Nat. Commun.">
        <title>Large-scale genome sequencing of mycorrhizal fungi provides insights into the early evolution of symbiotic traits.</title>
        <authorList>
            <person name="Miyauchi S."/>
            <person name="Kiss E."/>
            <person name="Kuo A."/>
            <person name="Drula E."/>
            <person name="Kohler A."/>
            <person name="Sanchez-Garcia M."/>
            <person name="Morin E."/>
            <person name="Andreopoulos B."/>
            <person name="Barry K.W."/>
            <person name="Bonito G."/>
            <person name="Buee M."/>
            <person name="Carver A."/>
            <person name="Chen C."/>
            <person name="Cichocki N."/>
            <person name="Clum A."/>
            <person name="Culley D."/>
            <person name="Crous P.W."/>
            <person name="Fauchery L."/>
            <person name="Girlanda M."/>
            <person name="Hayes R.D."/>
            <person name="Keri Z."/>
            <person name="LaButti K."/>
            <person name="Lipzen A."/>
            <person name="Lombard V."/>
            <person name="Magnuson J."/>
            <person name="Maillard F."/>
            <person name="Murat C."/>
            <person name="Nolan M."/>
            <person name="Ohm R.A."/>
            <person name="Pangilinan J."/>
            <person name="Pereira M.F."/>
            <person name="Perotto S."/>
            <person name="Peter M."/>
            <person name="Pfister S."/>
            <person name="Riley R."/>
            <person name="Sitrit Y."/>
            <person name="Stielow J.B."/>
            <person name="Szollosi G."/>
            <person name="Zifcakova L."/>
            <person name="Stursova M."/>
            <person name="Spatafora J.W."/>
            <person name="Tedersoo L."/>
            <person name="Vaario L.M."/>
            <person name="Yamada A."/>
            <person name="Yan M."/>
            <person name="Wang P."/>
            <person name="Xu J."/>
            <person name="Bruns T."/>
            <person name="Baldrian P."/>
            <person name="Vilgalys R."/>
            <person name="Dunand C."/>
            <person name="Henrissat B."/>
            <person name="Grigoriev I.V."/>
            <person name="Hibbett D."/>
            <person name="Nagy L.G."/>
            <person name="Martin F.M."/>
        </authorList>
    </citation>
    <scope>NUCLEOTIDE SEQUENCE</scope>
    <source>
        <strain evidence="1">P2</strain>
    </source>
</reference>
<gene>
    <name evidence="1" type="ORF">BDM02DRAFT_3131921</name>
</gene>
<comment type="caution">
    <text evidence="1">The sequence shown here is derived from an EMBL/GenBank/DDBJ whole genome shotgun (WGS) entry which is preliminary data.</text>
</comment>
<dbReference type="EMBL" id="MU118155">
    <property type="protein sequence ID" value="KAF9644165.1"/>
    <property type="molecule type" value="Genomic_DNA"/>
</dbReference>
<proteinExistence type="predicted"/>
<dbReference type="Proteomes" id="UP000886501">
    <property type="component" value="Unassembled WGS sequence"/>
</dbReference>
<reference evidence="1" key="1">
    <citation type="submission" date="2019-10" db="EMBL/GenBank/DDBJ databases">
        <authorList>
            <consortium name="DOE Joint Genome Institute"/>
            <person name="Kuo A."/>
            <person name="Miyauchi S."/>
            <person name="Kiss E."/>
            <person name="Drula E."/>
            <person name="Kohler A."/>
            <person name="Sanchez-Garcia M."/>
            <person name="Andreopoulos B."/>
            <person name="Barry K.W."/>
            <person name="Bonito G."/>
            <person name="Buee M."/>
            <person name="Carver A."/>
            <person name="Chen C."/>
            <person name="Cichocki N."/>
            <person name="Clum A."/>
            <person name="Culley D."/>
            <person name="Crous P.W."/>
            <person name="Fauchery L."/>
            <person name="Girlanda M."/>
            <person name="Hayes R."/>
            <person name="Keri Z."/>
            <person name="Labutti K."/>
            <person name="Lipzen A."/>
            <person name="Lombard V."/>
            <person name="Magnuson J."/>
            <person name="Maillard F."/>
            <person name="Morin E."/>
            <person name="Murat C."/>
            <person name="Nolan M."/>
            <person name="Ohm R."/>
            <person name="Pangilinan J."/>
            <person name="Pereira M."/>
            <person name="Perotto S."/>
            <person name="Peter M."/>
            <person name="Riley R."/>
            <person name="Sitrit Y."/>
            <person name="Stielow B."/>
            <person name="Szollosi G."/>
            <person name="Zifcakova L."/>
            <person name="Stursova M."/>
            <person name="Spatafora J.W."/>
            <person name="Tedersoo L."/>
            <person name="Vaario L.-M."/>
            <person name="Yamada A."/>
            <person name="Yan M."/>
            <person name="Wang P."/>
            <person name="Xu J."/>
            <person name="Bruns T."/>
            <person name="Baldrian P."/>
            <person name="Vilgalys R."/>
            <person name="Henrissat B."/>
            <person name="Grigoriev I.V."/>
            <person name="Hibbett D."/>
            <person name="Nagy L.G."/>
            <person name="Martin F.M."/>
        </authorList>
    </citation>
    <scope>NUCLEOTIDE SEQUENCE</scope>
    <source>
        <strain evidence="1">P2</strain>
    </source>
</reference>
<protein>
    <submittedName>
        <fullName evidence="1">Amidase signature enzyme</fullName>
    </submittedName>
</protein>
<evidence type="ECO:0000313" key="2">
    <source>
        <dbReference type="Proteomes" id="UP000886501"/>
    </source>
</evidence>
<evidence type="ECO:0000313" key="1">
    <source>
        <dbReference type="EMBL" id="KAF9644165.1"/>
    </source>
</evidence>